<evidence type="ECO:0000313" key="1">
    <source>
        <dbReference type="Proteomes" id="UP000694866"/>
    </source>
</evidence>
<keyword evidence="1" id="KW-1185">Reference proteome</keyword>
<dbReference type="RefSeq" id="XP_011305669.1">
    <property type="nucleotide sequence ID" value="XM_011307367.1"/>
</dbReference>
<dbReference type="GeneID" id="105268092"/>
<reference evidence="2" key="1">
    <citation type="submission" date="2025-08" db="UniProtKB">
        <authorList>
            <consortium name="RefSeq"/>
        </authorList>
    </citation>
    <scope>IDENTIFICATION</scope>
    <source>
        <strain evidence="2">USDA-PBARC FA_bdor</strain>
        <tissue evidence="2">Whole organism</tissue>
    </source>
</reference>
<protein>
    <submittedName>
        <fullName evidence="2">Uncharacterized protein</fullName>
    </submittedName>
</protein>
<name>A0A9R1U2B4_9HYME</name>
<sequence length="183" mass="20991">MINQRFIIVTSTQCDTLVCKMMSLFLILIAVVSTIPSSSSGHRESDYSVFIPKDRFSECHRIALSELCENMELADFCNVLDFCNFEDEQPKSTEKIEEVTEPAPCPEKIVYVFIPLDPESDSTSKPLTSEEYIIRRNMWSKNSEPKPMSPESLKYFKKAVLAHETEDNIPYNVLCNITDCYVH</sequence>
<dbReference type="Proteomes" id="UP000694866">
    <property type="component" value="Unplaced"/>
</dbReference>
<proteinExistence type="predicted"/>
<gene>
    <name evidence="2" type="primary">LOC105268092</name>
</gene>
<dbReference type="AlphaFoldDB" id="A0A9R1U2B4"/>
<organism evidence="1 2">
    <name type="scientific">Fopius arisanus</name>
    <dbReference type="NCBI Taxonomy" id="64838"/>
    <lineage>
        <taxon>Eukaryota</taxon>
        <taxon>Metazoa</taxon>
        <taxon>Ecdysozoa</taxon>
        <taxon>Arthropoda</taxon>
        <taxon>Hexapoda</taxon>
        <taxon>Insecta</taxon>
        <taxon>Pterygota</taxon>
        <taxon>Neoptera</taxon>
        <taxon>Endopterygota</taxon>
        <taxon>Hymenoptera</taxon>
        <taxon>Apocrita</taxon>
        <taxon>Ichneumonoidea</taxon>
        <taxon>Braconidae</taxon>
        <taxon>Opiinae</taxon>
        <taxon>Fopius</taxon>
    </lineage>
</organism>
<evidence type="ECO:0000313" key="2">
    <source>
        <dbReference type="RefSeq" id="XP_011305669.1"/>
    </source>
</evidence>
<dbReference type="KEGG" id="fas:105268092"/>
<accession>A0A9R1U2B4</accession>